<evidence type="ECO:0000259" key="6">
    <source>
        <dbReference type="PROSITE" id="PS50923"/>
    </source>
</evidence>
<dbReference type="PANTHER" id="PTHR45785">
    <property type="entry name" value="COMPLEMENT FACTOR H-RELATED"/>
    <property type="match status" value="1"/>
</dbReference>
<reference evidence="7" key="1">
    <citation type="journal article" date="2012" name="Nature">
        <title>The oyster genome reveals stress adaptation and complexity of shell formation.</title>
        <authorList>
            <person name="Zhang G."/>
            <person name="Fang X."/>
            <person name="Guo X."/>
            <person name="Li L."/>
            <person name="Luo R."/>
            <person name="Xu F."/>
            <person name="Yang P."/>
            <person name="Zhang L."/>
            <person name="Wang X."/>
            <person name="Qi H."/>
            <person name="Xiong Z."/>
            <person name="Que H."/>
            <person name="Xie Y."/>
            <person name="Holland P.W."/>
            <person name="Paps J."/>
            <person name="Zhu Y."/>
            <person name="Wu F."/>
            <person name="Chen Y."/>
            <person name="Wang J."/>
            <person name="Peng C."/>
            <person name="Meng J."/>
            <person name="Yang L."/>
            <person name="Liu J."/>
            <person name="Wen B."/>
            <person name="Zhang N."/>
            <person name="Huang Z."/>
            <person name="Zhu Q."/>
            <person name="Feng Y."/>
            <person name="Mount A."/>
            <person name="Hedgecock D."/>
            <person name="Xu Z."/>
            <person name="Liu Y."/>
            <person name="Domazet-Loso T."/>
            <person name="Du Y."/>
            <person name="Sun X."/>
            <person name="Zhang S."/>
            <person name="Liu B."/>
            <person name="Cheng P."/>
            <person name="Jiang X."/>
            <person name="Li J."/>
            <person name="Fan D."/>
            <person name="Wang W."/>
            <person name="Fu W."/>
            <person name="Wang T."/>
            <person name="Wang B."/>
            <person name="Zhang J."/>
            <person name="Peng Z."/>
            <person name="Li Y."/>
            <person name="Li N."/>
            <person name="Wang J."/>
            <person name="Chen M."/>
            <person name="He Y."/>
            <person name="Tan F."/>
            <person name="Song X."/>
            <person name="Zheng Q."/>
            <person name="Huang R."/>
            <person name="Yang H."/>
            <person name="Du X."/>
            <person name="Chen L."/>
            <person name="Yang M."/>
            <person name="Gaffney P.M."/>
            <person name="Wang S."/>
            <person name="Luo L."/>
            <person name="She Z."/>
            <person name="Ming Y."/>
            <person name="Huang W."/>
            <person name="Zhang S."/>
            <person name="Huang B."/>
            <person name="Zhang Y."/>
            <person name="Qu T."/>
            <person name="Ni P."/>
            <person name="Miao G."/>
            <person name="Wang J."/>
            <person name="Wang Q."/>
            <person name="Steinberg C.E."/>
            <person name="Wang H."/>
            <person name="Li N."/>
            <person name="Qian L."/>
            <person name="Zhang G."/>
            <person name="Li Y."/>
            <person name="Yang H."/>
            <person name="Liu X."/>
            <person name="Wang J."/>
            <person name="Yin Y."/>
            <person name="Wang J."/>
        </authorList>
    </citation>
    <scope>NUCLEOTIDE SEQUENCE [LARGE SCALE GENOMIC DNA]</scope>
    <source>
        <strain evidence="7">05x7-T-G4-1.051#20</strain>
    </source>
</reference>
<dbReference type="InParanoid" id="K1P4U8"/>
<feature type="disulfide bond" evidence="5">
    <location>
        <begin position="350"/>
        <end position="377"/>
    </location>
</feature>
<comment type="subcellular location">
    <subcellularLocation>
        <location evidence="1">Virion</location>
    </subcellularLocation>
</comment>
<sequence>MGSAPRDDDLAADYGGVGYLYNELEVKVYVPVATNSGNGPGWAITTGLAIMRYVTVKQMCLFDPTISASPYADVPHGLGVYPDFVTVQLTLSDGYVSEAQGTTTTTSDHSTKWVNSCGTIFGVTDSSVTLWAAAGADDFVACFKDGWGTEDVSFSSASVDIRAWVLTPSETKDNSVAHGRAFYGAGSASQGELNEAFGGTVYGYSQSQVVLWTSDVSHGKPIYVDGIWGGGTDPLQVSDVLITIRVIATGALIIPVVACPPPPSIADGYYDLSNDTVQYFCNEDTTCGTPPILPNTLRLSNGFNNASVTLYSCNSGFSSNAQLCTSPPEVPNTVKKISGFSNGSLTVYACVSGFVANGEVPYISCNGTHWTNTLFACSVSSDCGSPPSLPDTSSILKNQTTAVYSCLPGYTSNNSNSVIYLANSCPPPPDITNAVKVPGGYSNGSLTVYTCVSGFVPNGEDPYITCNGTHWTTTLFACSGFQTGNLALYSCVEGYVATGGLSTIACNGTHWSQTNFSCLEGSLQPSLCGPPLALSNAYYEITNNTATYHCHRGYTANQTDNVISCVQGQWEEPKLSCLDISCPTPPDIANALKISDGLHNGSITMYACLPDYVASNAANTIVCNETSWTLTNLSCSLVSAPAGCELPPSIPNGYYKVQGDTASYHCLGGYTATTITNTIQCVGAAWEQLSLQCIGKHTKLFKVPHYT</sequence>
<dbReference type="SUPFAM" id="SSF57535">
    <property type="entry name" value="Complement control module/SCR domain"/>
    <property type="match status" value="6"/>
</dbReference>
<dbReference type="InterPro" id="IPR035976">
    <property type="entry name" value="Sushi/SCR/CCP_sf"/>
</dbReference>
<evidence type="ECO:0000256" key="5">
    <source>
        <dbReference type="PROSITE-ProRule" id="PRU00302"/>
    </source>
</evidence>
<feature type="disulfide bond" evidence="5">
    <location>
        <begin position="550"/>
        <end position="577"/>
    </location>
</feature>
<dbReference type="Gene3D" id="2.20.28.230">
    <property type="match status" value="1"/>
</dbReference>
<dbReference type="SMART" id="SM00032">
    <property type="entry name" value="CCP"/>
    <property type="match status" value="5"/>
</dbReference>
<feature type="domain" description="Sushi" evidence="6">
    <location>
        <begin position="423"/>
        <end position="480"/>
    </location>
</feature>
<dbReference type="InterPro" id="IPR000436">
    <property type="entry name" value="Sushi_SCR_CCP_dom"/>
</dbReference>
<keyword evidence="4 5" id="KW-1015">Disulfide bond</keyword>
<dbReference type="EMBL" id="JH815846">
    <property type="protein sequence ID" value="EKC18662.1"/>
    <property type="molecule type" value="Genomic_DNA"/>
</dbReference>
<keyword evidence="3" id="KW-0732">Signal</keyword>
<dbReference type="Gene3D" id="2.10.70.10">
    <property type="entry name" value="Complement Module, domain 1"/>
    <property type="match status" value="5"/>
</dbReference>
<dbReference type="HOGENOM" id="CLU_390429_0_0_1"/>
<feature type="domain" description="Sushi" evidence="6">
    <location>
        <begin position="580"/>
        <end position="637"/>
    </location>
</feature>
<organism evidence="7">
    <name type="scientific">Magallana gigas</name>
    <name type="common">Pacific oyster</name>
    <name type="synonym">Crassostrea gigas</name>
    <dbReference type="NCBI Taxonomy" id="29159"/>
    <lineage>
        <taxon>Eukaryota</taxon>
        <taxon>Metazoa</taxon>
        <taxon>Spiralia</taxon>
        <taxon>Lophotrochozoa</taxon>
        <taxon>Mollusca</taxon>
        <taxon>Bivalvia</taxon>
        <taxon>Autobranchia</taxon>
        <taxon>Pteriomorphia</taxon>
        <taxon>Ostreida</taxon>
        <taxon>Ostreoidea</taxon>
        <taxon>Ostreidae</taxon>
        <taxon>Magallana</taxon>
    </lineage>
</organism>
<evidence type="ECO:0000256" key="3">
    <source>
        <dbReference type="ARBA" id="ARBA00022729"/>
    </source>
</evidence>
<proteinExistence type="predicted"/>
<dbReference type="PROSITE" id="PS50923">
    <property type="entry name" value="SUSHI"/>
    <property type="match status" value="4"/>
</dbReference>
<dbReference type="CDD" id="cd00033">
    <property type="entry name" value="CCP"/>
    <property type="match status" value="3"/>
</dbReference>
<feature type="domain" description="Sushi" evidence="6">
    <location>
        <begin position="322"/>
        <end position="379"/>
    </location>
</feature>
<accession>K1P4U8</accession>
<name>K1P4U8_MAGGI</name>
<evidence type="ECO:0000256" key="1">
    <source>
        <dbReference type="ARBA" id="ARBA00004328"/>
    </source>
</evidence>
<feature type="domain" description="Sushi" evidence="6">
    <location>
        <begin position="526"/>
        <end position="579"/>
    </location>
</feature>
<gene>
    <name evidence="7" type="ORF">CGI_10011585</name>
</gene>
<feature type="disulfide bond" evidence="5">
    <location>
        <begin position="608"/>
        <end position="635"/>
    </location>
</feature>
<dbReference type="InterPro" id="IPR051503">
    <property type="entry name" value="ComplSys_Reg/VirEntry_Med"/>
</dbReference>
<dbReference type="PANTHER" id="PTHR45785:SF2">
    <property type="entry name" value="COMPLEMENT FACTOR H-RELATED"/>
    <property type="match status" value="1"/>
</dbReference>
<evidence type="ECO:0000256" key="2">
    <source>
        <dbReference type="ARBA" id="ARBA00022659"/>
    </source>
</evidence>
<protein>
    <submittedName>
        <fullName evidence="7">Sushi, von Willebrand factor type A, EGF and pentraxin domain-containing protein 1</fullName>
    </submittedName>
</protein>
<comment type="caution">
    <text evidence="5">Lacks conserved residue(s) required for the propagation of feature annotation.</text>
</comment>
<keyword evidence="2 5" id="KW-0768">Sushi</keyword>
<dbReference type="AlphaFoldDB" id="K1P4U8"/>
<dbReference type="Pfam" id="PF00084">
    <property type="entry name" value="Sushi"/>
    <property type="match status" value="5"/>
</dbReference>
<evidence type="ECO:0000256" key="4">
    <source>
        <dbReference type="ARBA" id="ARBA00023157"/>
    </source>
</evidence>
<evidence type="ECO:0000313" key="7">
    <source>
        <dbReference type="EMBL" id="EKC18662.1"/>
    </source>
</evidence>
<feature type="disulfide bond" evidence="5">
    <location>
        <begin position="451"/>
        <end position="478"/>
    </location>
</feature>